<evidence type="ECO:0000256" key="3">
    <source>
        <dbReference type="ARBA" id="ARBA00009548"/>
    </source>
</evidence>
<keyword evidence="5" id="KW-0963">Cytoplasm</keyword>
<organism evidence="15 16">
    <name type="scientific">Tegillarca granosa</name>
    <name type="common">Malaysian cockle</name>
    <name type="synonym">Anadara granosa</name>
    <dbReference type="NCBI Taxonomy" id="220873"/>
    <lineage>
        <taxon>Eukaryota</taxon>
        <taxon>Metazoa</taxon>
        <taxon>Spiralia</taxon>
        <taxon>Lophotrochozoa</taxon>
        <taxon>Mollusca</taxon>
        <taxon>Bivalvia</taxon>
        <taxon>Autobranchia</taxon>
        <taxon>Pteriomorphia</taxon>
        <taxon>Arcoida</taxon>
        <taxon>Arcoidea</taxon>
        <taxon>Arcidae</taxon>
        <taxon>Tegillarca</taxon>
    </lineage>
</organism>
<evidence type="ECO:0000256" key="5">
    <source>
        <dbReference type="ARBA" id="ARBA00022490"/>
    </source>
</evidence>
<feature type="region of interest" description="Disordered" evidence="13">
    <location>
        <begin position="124"/>
        <end position="221"/>
    </location>
</feature>
<keyword evidence="11" id="KW-0508">mRNA splicing</keyword>
<reference evidence="15 16" key="1">
    <citation type="submission" date="2022-12" db="EMBL/GenBank/DDBJ databases">
        <title>Chromosome-level genome of Tegillarca granosa.</title>
        <authorList>
            <person name="Kim J."/>
        </authorList>
    </citation>
    <scope>NUCLEOTIDE SEQUENCE [LARGE SCALE GENOMIC DNA]</scope>
    <source>
        <strain evidence="15">Teg-2019</strain>
        <tissue evidence="15">Adductor muscle</tissue>
    </source>
</reference>
<dbReference type="InterPro" id="IPR018545">
    <property type="entry name" value="Btz_dom"/>
</dbReference>
<keyword evidence="9" id="KW-0694">RNA-binding</keyword>
<evidence type="ECO:0000256" key="13">
    <source>
        <dbReference type="SAM" id="MobiDB-lite"/>
    </source>
</evidence>
<evidence type="ECO:0000313" key="15">
    <source>
        <dbReference type="EMBL" id="KAJ8322114.1"/>
    </source>
</evidence>
<sequence>MSRIENLLRRGIITVYQFFDLCKFSCRRESDGSRRRQKEQTVRNKIEARRKTDEPSKQSERDRSKNDLRGRERSTSGQRRRERSPLSGIRGRDDRSRGNLKSEKSELPDFSRRQDKYKYEEWKDNPELIPRNPSYFEHDNREGESASRFFRGRGRGFRGRPFRGMAGRGSFRGRGRRPSPRNFRDSRRGSRGDTGGGDWKHDLFDKLEKEDDEKPSSTTKN</sequence>
<proteinExistence type="inferred from homology"/>
<keyword evidence="7" id="KW-0509">mRNA transport</keyword>
<comment type="caution">
    <text evidence="15">The sequence shown here is derived from an EMBL/GenBank/DDBJ whole genome shotgun (WGS) entry which is preliminary data.</text>
</comment>
<evidence type="ECO:0000256" key="4">
    <source>
        <dbReference type="ARBA" id="ARBA00022448"/>
    </source>
</evidence>
<evidence type="ECO:0000313" key="16">
    <source>
        <dbReference type="Proteomes" id="UP001217089"/>
    </source>
</evidence>
<dbReference type="Proteomes" id="UP001217089">
    <property type="component" value="Unassembled WGS sequence"/>
</dbReference>
<gene>
    <name evidence="15" type="ORF">KUTeg_000585</name>
</gene>
<feature type="compositionally biased region" description="Basic and acidic residues" evidence="13">
    <location>
        <begin position="182"/>
        <end position="191"/>
    </location>
</feature>
<evidence type="ECO:0000256" key="1">
    <source>
        <dbReference type="ARBA" id="ARBA00004123"/>
    </source>
</evidence>
<keyword evidence="12" id="KW-0539">Nucleus</keyword>
<evidence type="ECO:0000256" key="7">
    <source>
        <dbReference type="ARBA" id="ARBA00022816"/>
    </source>
</evidence>
<protein>
    <recommendedName>
        <fullName evidence="14">Btz domain-containing protein</fullName>
    </recommendedName>
</protein>
<dbReference type="Pfam" id="PF09405">
    <property type="entry name" value="Btz"/>
    <property type="match status" value="1"/>
</dbReference>
<evidence type="ECO:0000256" key="6">
    <source>
        <dbReference type="ARBA" id="ARBA00022664"/>
    </source>
</evidence>
<comment type="subcellular location">
    <subcellularLocation>
        <location evidence="2">Cytoplasm</location>
    </subcellularLocation>
    <subcellularLocation>
        <location evidence="1">Nucleus</location>
    </subcellularLocation>
</comment>
<dbReference type="EMBL" id="JARBDR010000018">
    <property type="protein sequence ID" value="KAJ8322114.1"/>
    <property type="molecule type" value="Genomic_DNA"/>
</dbReference>
<keyword evidence="8" id="KW-0810">Translation regulation</keyword>
<name>A0ABQ9FY15_TEGGR</name>
<comment type="similarity">
    <text evidence="3">Belongs to the CASC3 family.</text>
</comment>
<feature type="compositionally biased region" description="Basic and acidic residues" evidence="13">
    <location>
        <begin position="30"/>
        <end position="74"/>
    </location>
</feature>
<feature type="compositionally biased region" description="Basic residues" evidence="13">
    <location>
        <begin position="150"/>
        <end position="161"/>
    </location>
</feature>
<accession>A0ABQ9FY15</accession>
<feature type="compositionally biased region" description="Basic and acidic residues" evidence="13">
    <location>
        <begin position="90"/>
        <end position="111"/>
    </location>
</feature>
<keyword evidence="6" id="KW-0507">mRNA processing</keyword>
<feature type="domain" description="Btz" evidence="14">
    <location>
        <begin position="102"/>
        <end position="214"/>
    </location>
</feature>
<keyword evidence="16" id="KW-1185">Reference proteome</keyword>
<evidence type="ECO:0000256" key="2">
    <source>
        <dbReference type="ARBA" id="ARBA00004496"/>
    </source>
</evidence>
<feature type="compositionally biased region" description="Basic and acidic residues" evidence="13">
    <location>
        <begin position="198"/>
        <end position="215"/>
    </location>
</feature>
<keyword evidence="10" id="KW-0866">Nonsense-mediated mRNA decay</keyword>
<evidence type="ECO:0000256" key="9">
    <source>
        <dbReference type="ARBA" id="ARBA00022884"/>
    </source>
</evidence>
<evidence type="ECO:0000256" key="12">
    <source>
        <dbReference type="ARBA" id="ARBA00023242"/>
    </source>
</evidence>
<feature type="compositionally biased region" description="Basic and acidic residues" evidence="13">
    <location>
        <begin position="136"/>
        <end position="145"/>
    </location>
</feature>
<evidence type="ECO:0000256" key="11">
    <source>
        <dbReference type="ARBA" id="ARBA00023187"/>
    </source>
</evidence>
<keyword evidence="4" id="KW-0813">Transport</keyword>
<feature type="region of interest" description="Disordered" evidence="13">
    <location>
        <begin position="30"/>
        <end position="111"/>
    </location>
</feature>
<evidence type="ECO:0000256" key="8">
    <source>
        <dbReference type="ARBA" id="ARBA00022845"/>
    </source>
</evidence>
<evidence type="ECO:0000256" key="10">
    <source>
        <dbReference type="ARBA" id="ARBA00023161"/>
    </source>
</evidence>
<evidence type="ECO:0000259" key="14">
    <source>
        <dbReference type="Pfam" id="PF09405"/>
    </source>
</evidence>